<protein>
    <submittedName>
        <fullName evidence="4">AsmA family protein</fullName>
    </submittedName>
</protein>
<feature type="transmembrane region" description="Helical" evidence="2">
    <location>
        <begin position="7"/>
        <end position="30"/>
    </location>
</feature>
<evidence type="ECO:0000256" key="2">
    <source>
        <dbReference type="SAM" id="Phobius"/>
    </source>
</evidence>
<evidence type="ECO:0000256" key="1">
    <source>
        <dbReference type="SAM" id="MobiDB-lite"/>
    </source>
</evidence>
<evidence type="ECO:0000313" key="4">
    <source>
        <dbReference type="EMBL" id="EGJ51488.1"/>
    </source>
</evidence>
<dbReference type="HOGENOM" id="CLU_012870_0_0_7"/>
<keyword evidence="2" id="KW-1133">Transmembrane helix</keyword>
<dbReference type="Pfam" id="PF05170">
    <property type="entry name" value="AsmA"/>
    <property type="match status" value="2"/>
</dbReference>
<dbReference type="InterPro" id="IPR007844">
    <property type="entry name" value="AsmA"/>
</dbReference>
<dbReference type="PANTHER" id="PTHR30441">
    <property type="entry name" value="DUF748 DOMAIN-CONTAINING PROTEIN"/>
    <property type="match status" value="1"/>
</dbReference>
<dbReference type="PANTHER" id="PTHR30441:SF4">
    <property type="entry name" value="PROTEIN ASMA"/>
    <property type="match status" value="1"/>
</dbReference>
<sequence length="930" mass="98045">MRKPFKVGLIIFGVLVALVIVAALVLPMVVDPNQYKGRIAQEVQKATGREFAVEGDIDLSVFPWLGVEIGRMHMANAEGFGDEPMIAVENAEVRVKLLPLLSRELIVDTVVIQNPVIRLAKDEQGRTNWQDILDHMERQAAEKPAEPEQPQEPGASPLQKVELAGLEVENGLLVWSDMQAKASYEVRELNVDVGELSMEAQPFPVSVNCAFVASQPQASGNLELNSVITLMLDQKTARAERTNLKLNIDKLVQQAEGSTQSVTGRLAVAANAVADWGQGVADIQGLKLTSDLRADLESASQGGRATQKISAQSTVAADAVVRWVEGLARINGLALTTDYTVNMADSAAKAAGPQSIAGHVELVGNTEANWTKSVAQVDGLKVNTTFTLDQPASQAGSQPQRMTGKASLATDMRTNWAEGLAQLGKLALTAEANGQALPSGKANLAFGAETMNVNWTTGRLELPRFTAKAYVLDMTGSLQGESLLEKPNLRGSLSVAEFSPRALMQALAMEIPKTADAAALKNASAKLNFQATQDSAAISNLEAKLDETVLTGKTTVQGFERPDIAFTLAANRLNADRYMPPKAAAEEKKPAPAPAPTSAPAEKKPAEESMLQKMTVNGTVNVGQFQAMNVKASDVRMTVRGKDGVFHVDPFSANMYSGKVTATAGATLREQITNPSLALNIANLQIGPLLDDYLGKLGWIGGSTTAKLDLSGQGALDAIMKTLDGSGDVTIQHGLLRGFNIVPGAVSQLFGTVASGSLEKVTKFDQLGARFDIDQGDLDFKRLFMVTADSKVESKGAKVSLAQESLSMPLTMVSNKIPNIKGVPIDTLPLVLSGSYSDLSNLKLGVDEKAFQQIVQQKASGAVQKELQKQLGGKLPGGLGDVLDGSGKSEGSGGTGGTGQPGGGKKSSGNDVGKAIEEGLGGLLGGGKKK</sequence>
<reference evidence="4 5" key="1">
    <citation type="journal article" date="2011" name="J. Bacteriol.">
        <title>Genome sequence of the mercury-methylating and pleomorphic Desulfovibrio africanus Strain Walvis Bay.</title>
        <authorList>
            <person name="Brown S.D."/>
            <person name="Wall J.D."/>
            <person name="Kucken A.M."/>
            <person name="Gilmour C.C."/>
            <person name="Podar M."/>
            <person name="Brandt C.C."/>
            <person name="Teshima H."/>
            <person name="Detter J.C."/>
            <person name="Han C.S."/>
            <person name="Land M.L."/>
            <person name="Lucas S."/>
            <person name="Han J."/>
            <person name="Pennacchio L."/>
            <person name="Nolan M."/>
            <person name="Pitluck S."/>
            <person name="Woyke T."/>
            <person name="Goodwin L."/>
            <person name="Palumbo A.V."/>
            <person name="Elias D.A."/>
        </authorList>
    </citation>
    <scope>NUCLEOTIDE SEQUENCE [LARGE SCALE GENOMIC DNA]</scope>
    <source>
        <strain evidence="4 5">Walvis Bay</strain>
    </source>
</reference>
<keyword evidence="2" id="KW-0472">Membrane</keyword>
<dbReference type="GO" id="GO:0005886">
    <property type="term" value="C:plasma membrane"/>
    <property type="evidence" value="ECO:0007669"/>
    <property type="project" value="TreeGrafter"/>
</dbReference>
<feature type="domain" description="AsmA" evidence="3">
    <location>
        <begin position="503"/>
        <end position="778"/>
    </location>
</feature>
<dbReference type="KEGG" id="daf:Desaf_3195"/>
<dbReference type="eggNOG" id="COG2982">
    <property type="taxonomic scope" value="Bacteria"/>
</dbReference>
<dbReference type="STRING" id="690850.Desaf_3195"/>
<organism evidence="4 5">
    <name type="scientific">Desulfocurvibacter africanus subsp. africanus str. Walvis Bay</name>
    <dbReference type="NCBI Taxonomy" id="690850"/>
    <lineage>
        <taxon>Bacteria</taxon>
        <taxon>Pseudomonadati</taxon>
        <taxon>Thermodesulfobacteriota</taxon>
        <taxon>Desulfovibrionia</taxon>
        <taxon>Desulfovibrionales</taxon>
        <taxon>Desulfovibrionaceae</taxon>
        <taxon>Desulfocurvibacter</taxon>
    </lineage>
</organism>
<feature type="region of interest" description="Disordered" evidence="1">
    <location>
        <begin position="582"/>
        <end position="606"/>
    </location>
</feature>
<gene>
    <name evidence="4" type="ORF">Desaf_3195</name>
</gene>
<name>F3Z3E8_DESAF</name>
<keyword evidence="5" id="KW-1185">Reference proteome</keyword>
<dbReference type="RefSeq" id="WP_014261122.1">
    <property type="nucleotide sequence ID" value="NC_016629.1"/>
</dbReference>
<feature type="compositionally biased region" description="Gly residues" evidence="1">
    <location>
        <begin position="919"/>
        <end position="930"/>
    </location>
</feature>
<feature type="domain" description="AsmA" evidence="3">
    <location>
        <begin position="1"/>
        <end position="381"/>
    </location>
</feature>
<proteinExistence type="predicted"/>
<feature type="compositionally biased region" description="Gly residues" evidence="1">
    <location>
        <begin position="888"/>
        <end position="906"/>
    </location>
</feature>
<dbReference type="AlphaFoldDB" id="F3Z3E8"/>
<feature type="region of interest" description="Disordered" evidence="1">
    <location>
        <begin position="874"/>
        <end position="930"/>
    </location>
</feature>
<dbReference type="EMBL" id="CP003221">
    <property type="protein sequence ID" value="EGJ51488.1"/>
    <property type="molecule type" value="Genomic_DNA"/>
</dbReference>
<evidence type="ECO:0000259" key="3">
    <source>
        <dbReference type="Pfam" id="PF05170"/>
    </source>
</evidence>
<dbReference type="InterPro" id="IPR052894">
    <property type="entry name" value="AsmA-related"/>
</dbReference>
<dbReference type="Proteomes" id="UP000007844">
    <property type="component" value="Chromosome"/>
</dbReference>
<accession>F3Z3E8</accession>
<dbReference type="GO" id="GO:0090313">
    <property type="term" value="P:regulation of protein targeting to membrane"/>
    <property type="evidence" value="ECO:0007669"/>
    <property type="project" value="TreeGrafter"/>
</dbReference>
<evidence type="ECO:0000313" key="5">
    <source>
        <dbReference type="Proteomes" id="UP000007844"/>
    </source>
</evidence>
<keyword evidence="2" id="KW-0812">Transmembrane</keyword>